<name>A0ABP9YCG0_9FUNG</name>
<dbReference type="Proteomes" id="UP001476247">
    <property type="component" value="Unassembled WGS sequence"/>
</dbReference>
<organism evidence="1 2">
    <name type="scientific">Helicostylum pulchrum</name>
    <dbReference type="NCBI Taxonomy" id="562976"/>
    <lineage>
        <taxon>Eukaryota</taxon>
        <taxon>Fungi</taxon>
        <taxon>Fungi incertae sedis</taxon>
        <taxon>Mucoromycota</taxon>
        <taxon>Mucoromycotina</taxon>
        <taxon>Mucoromycetes</taxon>
        <taxon>Mucorales</taxon>
        <taxon>Mucorineae</taxon>
        <taxon>Mucoraceae</taxon>
        <taxon>Helicostylum</taxon>
    </lineage>
</organism>
<comment type="caution">
    <text evidence="1">The sequence shown here is derived from an EMBL/GenBank/DDBJ whole genome shotgun (WGS) entry which is preliminary data.</text>
</comment>
<evidence type="ECO:0000313" key="2">
    <source>
        <dbReference type="Proteomes" id="UP001476247"/>
    </source>
</evidence>
<evidence type="ECO:0000313" key="1">
    <source>
        <dbReference type="EMBL" id="GAA5804646.1"/>
    </source>
</evidence>
<sequence length="153" mass="18163">MGWPDIAGKFRVPLDDLISIIEHGSLSRTSLFARQSLEEQFVRYQLAWRTKLAQTVVLTNTNKQSRMFEIGVEFDHVQPQQQPYKVEFFIDHGYQQHEKMFLSTEKEEEIENLEQKPKKIKTYLKRLSKLKKQQNLSQLSSERTQEKIYNRSG</sequence>
<proteinExistence type="predicted"/>
<keyword evidence="2" id="KW-1185">Reference proteome</keyword>
<protein>
    <submittedName>
        <fullName evidence="1">Uncharacterized protein</fullName>
    </submittedName>
</protein>
<dbReference type="EMBL" id="BAABUJ010000037">
    <property type="protein sequence ID" value="GAA5804646.1"/>
    <property type="molecule type" value="Genomic_DNA"/>
</dbReference>
<accession>A0ABP9YCG0</accession>
<gene>
    <name evidence="1" type="ORF">HPULCUR_010148</name>
</gene>
<reference evidence="1 2" key="1">
    <citation type="submission" date="2024-04" db="EMBL/GenBank/DDBJ databases">
        <title>genome sequences of Mucor flavus KT1a and Helicostylum pulchrum KT1b strains isolation_sourced from the surface of a dry-aged beef.</title>
        <authorList>
            <person name="Toyotome T."/>
            <person name="Hosono M."/>
            <person name="Torimaru M."/>
            <person name="Fukuda K."/>
            <person name="Mikami N."/>
        </authorList>
    </citation>
    <scope>NUCLEOTIDE SEQUENCE [LARGE SCALE GENOMIC DNA]</scope>
    <source>
        <strain evidence="1 2">KT1b</strain>
    </source>
</reference>